<evidence type="ECO:0000259" key="2">
    <source>
        <dbReference type="Pfam" id="PF22513"/>
    </source>
</evidence>
<dbReference type="GeneID" id="83628981"/>
<dbReference type="Proteomes" id="UP001064782">
    <property type="component" value="Unassembled WGS sequence"/>
</dbReference>
<reference evidence="4" key="1">
    <citation type="submission" date="2022-08" db="EMBL/GenBank/DDBJ databases">
        <title>Mycobacterium kiyosense sp. nov., scotochromogenic slow-glowing species isolated from respiratory specimens.</title>
        <authorList>
            <person name="Fukano H."/>
            <person name="Kazumi Y."/>
            <person name="Sakagami N."/>
            <person name="Ato M."/>
            <person name="Mitarai S."/>
            <person name="Hoshino Y."/>
        </authorList>
    </citation>
    <scope>NUCLEOTIDE SEQUENCE</scope>
    <source>
        <strain evidence="4">1413</strain>
        <strain evidence="3">SRL2020-028</strain>
    </source>
</reference>
<dbReference type="AlphaFoldDB" id="A0A9P3UW38"/>
<evidence type="ECO:0000313" key="4">
    <source>
        <dbReference type="EMBL" id="GLD29339.1"/>
    </source>
</evidence>
<feature type="domain" description="Antitoxin FitA-like ribbon-helix-helix" evidence="2">
    <location>
        <begin position="2"/>
        <end position="34"/>
    </location>
</feature>
<gene>
    <name evidence="4" type="primary">vapB1</name>
    <name evidence="4" type="ORF">Mkiyose1413_12220</name>
    <name evidence="3" type="ORF">SRL2020028_52820</name>
</gene>
<dbReference type="InterPro" id="IPR010985">
    <property type="entry name" value="Ribbon_hlx_hlx"/>
</dbReference>
<evidence type="ECO:0000256" key="1">
    <source>
        <dbReference type="SAM" id="MobiDB-lite"/>
    </source>
</evidence>
<protein>
    <submittedName>
        <fullName evidence="4">Antitoxin VapB1</fullName>
    </submittedName>
</protein>
<organism evidence="4 5">
    <name type="scientific">Mycobacterium kiyosense</name>
    <dbReference type="NCBI Taxonomy" id="2871094"/>
    <lineage>
        <taxon>Bacteria</taxon>
        <taxon>Bacillati</taxon>
        <taxon>Actinomycetota</taxon>
        <taxon>Actinomycetes</taxon>
        <taxon>Mycobacteriales</taxon>
        <taxon>Mycobacteriaceae</taxon>
        <taxon>Mycobacterium</taxon>
    </lineage>
</organism>
<dbReference type="GO" id="GO:0006355">
    <property type="term" value="P:regulation of DNA-templated transcription"/>
    <property type="evidence" value="ECO:0007669"/>
    <property type="project" value="InterPro"/>
</dbReference>
<dbReference type="InterPro" id="IPR053853">
    <property type="entry name" value="FitA-like_RHH"/>
</dbReference>
<evidence type="ECO:0000313" key="5">
    <source>
        <dbReference type="Proteomes" id="UP001064782"/>
    </source>
</evidence>
<dbReference type="RefSeq" id="WP_236976443.1">
    <property type="nucleotide sequence ID" value="NZ_BRXE01000112.1"/>
</dbReference>
<dbReference type="EMBL" id="BRZI01000005">
    <property type="protein sequence ID" value="GLD29339.1"/>
    <property type="molecule type" value="Genomic_DNA"/>
</dbReference>
<accession>A0A9P3UW38</accession>
<comment type="caution">
    <text evidence="4">The sequence shown here is derived from an EMBL/GenBank/DDBJ whole genome shotgun (WGS) entry which is preliminary data.</text>
</comment>
<name>A0A9P3UW38_9MYCO</name>
<dbReference type="SUPFAM" id="SSF47598">
    <property type="entry name" value="Ribbon-helix-helix"/>
    <property type="match status" value="1"/>
</dbReference>
<dbReference type="EMBL" id="BRXE01000112">
    <property type="protein sequence ID" value="GLB86026.1"/>
    <property type="molecule type" value="Genomic_DNA"/>
</dbReference>
<keyword evidence="5" id="KW-1185">Reference proteome</keyword>
<feature type="region of interest" description="Disordered" evidence="1">
    <location>
        <begin position="56"/>
        <end position="78"/>
    </location>
</feature>
<evidence type="ECO:0000313" key="3">
    <source>
        <dbReference type="EMBL" id="GLB86026.1"/>
    </source>
</evidence>
<sequence length="78" mass="8676">MATIQIREIPEDAYLVIRNRARAAGRSLQSYMRDWVVDFANRPTPAEALEEMAAARKAGDTPAATTESILADLAEDRR</sequence>
<dbReference type="Pfam" id="PF22513">
    <property type="entry name" value="FitA-like_RHH"/>
    <property type="match status" value="1"/>
</dbReference>
<dbReference type="Proteomes" id="UP001165663">
    <property type="component" value="Unassembled WGS sequence"/>
</dbReference>
<proteinExistence type="predicted"/>